<evidence type="ECO:0000313" key="2">
    <source>
        <dbReference type="Proteomes" id="UP000176422"/>
    </source>
</evidence>
<dbReference type="EMBL" id="MGIT01000001">
    <property type="protein sequence ID" value="OGM93275.1"/>
    <property type="molecule type" value="Genomic_DNA"/>
</dbReference>
<dbReference type="Proteomes" id="UP000176422">
    <property type="component" value="Unassembled WGS sequence"/>
</dbReference>
<accession>A0A1F8DZT6</accession>
<evidence type="ECO:0008006" key="3">
    <source>
        <dbReference type="Google" id="ProtNLM"/>
    </source>
</evidence>
<dbReference type="InterPro" id="IPR011335">
    <property type="entry name" value="Restrct_endonuc-II-like"/>
</dbReference>
<dbReference type="STRING" id="1802559.A2372_02645"/>
<dbReference type="SUPFAM" id="SSF52980">
    <property type="entry name" value="Restriction endonuclease-like"/>
    <property type="match status" value="1"/>
</dbReference>
<reference evidence="1 2" key="1">
    <citation type="journal article" date="2016" name="Nat. Commun.">
        <title>Thousands of microbial genomes shed light on interconnected biogeochemical processes in an aquifer system.</title>
        <authorList>
            <person name="Anantharaman K."/>
            <person name="Brown C.T."/>
            <person name="Hug L.A."/>
            <person name="Sharon I."/>
            <person name="Castelle C.J."/>
            <person name="Probst A.J."/>
            <person name="Thomas B.C."/>
            <person name="Singh A."/>
            <person name="Wilkins M.J."/>
            <person name="Karaoz U."/>
            <person name="Brodie E.L."/>
            <person name="Williams K.H."/>
            <person name="Hubbard S.S."/>
            <person name="Banfield J.F."/>
        </authorList>
    </citation>
    <scope>NUCLEOTIDE SEQUENCE [LARGE SCALE GENOMIC DNA]</scope>
</reference>
<dbReference type="AlphaFoldDB" id="A0A1F8DZT6"/>
<organism evidence="1 2">
    <name type="scientific">Candidatus Wolfebacteria bacterium RIFOXYB1_FULL_54_12</name>
    <dbReference type="NCBI Taxonomy" id="1802559"/>
    <lineage>
        <taxon>Bacteria</taxon>
        <taxon>Candidatus Wolfeibacteriota</taxon>
    </lineage>
</organism>
<gene>
    <name evidence="1" type="ORF">A2372_02645</name>
</gene>
<dbReference type="Gene3D" id="3.40.91.30">
    <property type="match status" value="1"/>
</dbReference>
<name>A0A1F8DZT6_9BACT</name>
<proteinExistence type="predicted"/>
<protein>
    <recommendedName>
        <fullName evidence="3">Nuclease associated modular domain-containing protein</fullName>
    </recommendedName>
</protein>
<evidence type="ECO:0000313" key="1">
    <source>
        <dbReference type="EMBL" id="OGM93275.1"/>
    </source>
</evidence>
<sequence length="259" mass="30320">MAYQFYKSEAYRSKQSNLTKKNWESGVFSALYKKDKRICKRDGCWNIFETILSDPKKYCSRSCAAMVNNVVRGEMPPCVRLKISKQLMGKSSPSKGILKVPRVTLVCANKKCEKLFIAAQWACRKFCSTQCAMDVIGGRPTSPKAARGVAGVRDDIGQEFYFYSRWEANFARILNLLGIPWQYQCRTFDIGEHMYTPDFYLPDSDTWIEIKNFLSDYSRDRDENFRKMYPDLELMLILKDEYLELQEEFAQQIEEWEFS</sequence>
<comment type="caution">
    <text evidence="1">The sequence shown here is derived from an EMBL/GenBank/DDBJ whole genome shotgun (WGS) entry which is preliminary data.</text>
</comment>